<dbReference type="GO" id="GO:0003824">
    <property type="term" value="F:catalytic activity"/>
    <property type="evidence" value="ECO:0007669"/>
    <property type="project" value="InterPro"/>
</dbReference>
<evidence type="ECO:0000259" key="1">
    <source>
        <dbReference type="PROSITE" id="PS51340"/>
    </source>
</evidence>
<organism evidence="2 3">
    <name type="scientific">Desulfovibrio psychrotolerans</name>
    <dbReference type="NCBI Taxonomy" id="415242"/>
    <lineage>
        <taxon>Bacteria</taxon>
        <taxon>Pseudomonadati</taxon>
        <taxon>Thermodesulfobacteriota</taxon>
        <taxon>Desulfovibrionia</taxon>
        <taxon>Desulfovibrionales</taxon>
        <taxon>Desulfovibrionaceae</taxon>
        <taxon>Desulfovibrio</taxon>
    </lineage>
</organism>
<feature type="domain" description="MOSC" evidence="1">
    <location>
        <begin position="34"/>
        <end position="159"/>
    </location>
</feature>
<gene>
    <name evidence="2" type="ORF">DSM19430T_07220</name>
</gene>
<dbReference type="Gene3D" id="2.40.33.20">
    <property type="entry name" value="PK beta-barrel domain-like"/>
    <property type="match status" value="1"/>
</dbReference>
<dbReference type="InterPro" id="IPR005302">
    <property type="entry name" value="MoCF_Sase_C"/>
</dbReference>
<dbReference type="EMBL" id="BLVP01000002">
    <property type="protein sequence ID" value="GFM36038.1"/>
    <property type="molecule type" value="Genomic_DNA"/>
</dbReference>
<dbReference type="InterPro" id="IPR052716">
    <property type="entry name" value="MOSC_domain"/>
</dbReference>
<evidence type="ECO:0000313" key="2">
    <source>
        <dbReference type="EMBL" id="GFM36038.1"/>
    </source>
</evidence>
<dbReference type="Pfam" id="PF03473">
    <property type="entry name" value="MOSC"/>
    <property type="match status" value="1"/>
</dbReference>
<name>A0A7J0BQV6_9BACT</name>
<keyword evidence="3" id="KW-1185">Reference proteome</keyword>
<accession>A0A7J0BQV6</accession>
<comment type="caution">
    <text evidence="2">The sequence shown here is derived from an EMBL/GenBank/DDBJ whole genome shotgun (WGS) entry which is preliminary data.</text>
</comment>
<dbReference type="PROSITE" id="PS51340">
    <property type="entry name" value="MOSC"/>
    <property type="match status" value="1"/>
</dbReference>
<sequence length="166" mass="17653">MQEIHTGRENTAFAAADQGTIVAVCVSQKTGERKTPVDSVTLREDYGIEGDVHAGSGRQVSLLGVEGVDVMRRKMPTLADGDFAENLLVRGLPLAELPLGTLLCADNGVRMEITQIGKKCHSKCNIHKTVGYCIMPTQGIFVRVLAGGVLRAGDVLRVVPARAADA</sequence>
<protein>
    <submittedName>
        <fullName evidence="2">Molybdenum cofactor sulfurase</fullName>
    </submittedName>
</protein>
<evidence type="ECO:0000313" key="3">
    <source>
        <dbReference type="Proteomes" id="UP000503820"/>
    </source>
</evidence>
<dbReference type="SUPFAM" id="SSF50800">
    <property type="entry name" value="PK beta-barrel domain-like"/>
    <property type="match status" value="1"/>
</dbReference>
<dbReference type="GO" id="GO:0030151">
    <property type="term" value="F:molybdenum ion binding"/>
    <property type="evidence" value="ECO:0007669"/>
    <property type="project" value="InterPro"/>
</dbReference>
<dbReference type="InterPro" id="IPR011037">
    <property type="entry name" value="Pyrv_Knase-like_insert_dom_sf"/>
</dbReference>
<dbReference type="PANTHER" id="PTHR36930">
    <property type="entry name" value="METAL-SULFUR CLUSTER BIOSYNTHESIS PROTEINS YUAD-RELATED"/>
    <property type="match status" value="1"/>
</dbReference>
<dbReference type="RefSeq" id="WP_174408731.1">
    <property type="nucleotide sequence ID" value="NZ_BLVP01000002.1"/>
</dbReference>
<dbReference type="PANTHER" id="PTHR36930:SF1">
    <property type="entry name" value="MOSC DOMAIN-CONTAINING PROTEIN"/>
    <property type="match status" value="1"/>
</dbReference>
<dbReference type="GO" id="GO:0030170">
    <property type="term" value="F:pyridoxal phosphate binding"/>
    <property type="evidence" value="ECO:0007669"/>
    <property type="project" value="InterPro"/>
</dbReference>
<reference evidence="2 3" key="1">
    <citation type="submission" date="2020-05" db="EMBL/GenBank/DDBJ databases">
        <title>Draft genome sequence of Desulfovibrio psychrotolerans JS1T.</title>
        <authorList>
            <person name="Ueno A."/>
            <person name="Tamazawa S."/>
            <person name="Tamamura S."/>
            <person name="Murakami T."/>
            <person name="Kiyama T."/>
            <person name="Inomata H."/>
            <person name="Amano Y."/>
            <person name="Miyakawa K."/>
            <person name="Tamaki H."/>
            <person name="Naganuma T."/>
            <person name="Kaneko K."/>
        </authorList>
    </citation>
    <scope>NUCLEOTIDE SEQUENCE [LARGE SCALE GENOMIC DNA]</scope>
    <source>
        <strain evidence="2 3">JS1</strain>
    </source>
</reference>
<dbReference type="AlphaFoldDB" id="A0A7J0BQV6"/>
<proteinExistence type="predicted"/>
<dbReference type="Proteomes" id="UP000503820">
    <property type="component" value="Unassembled WGS sequence"/>
</dbReference>